<dbReference type="KEGG" id="pms:KNP414_04635"/>
<gene>
    <name evidence="4" type="ordered locus">KNP414_04635</name>
</gene>
<dbReference type="PATRIC" id="fig|1036673.3.peg.4264"/>
<reference evidence="5" key="1">
    <citation type="submission" date="2011-06" db="EMBL/GenBank/DDBJ databases">
        <title>Complete genome sequence of Paenibacillus mucilaginosus KNP414.</title>
        <authorList>
            <person name="Wang J."/>
            <person name="Hu S."/>
            <person name="Hu X."/>
            <person name="Zhang B."/>
            <person name="Dong D."/>
            <person name="Zhang S."/>
            <person name="Zhao K."/>
            <person name="Wu D."/>
        </authorList>
    </citation>
    <scope>NUCLEOTIDE SEQUENCE [LARGE SCALE GENOMIC DNA]</scope>
    <source>
        <strain evidence="5">KNP414</strain>
    </source>
</reference>
<dbReference type="Proteomes" id="UP000006620">
    <property type="component" value="Chromosome"/>
</dbReference>
<keyword evidence="2" id="KW-0964">Secreted</keyword>
<dbReference type="SUPFAM" id="SSF51120">
    <property type="entry name" value="beta-Roll"/>
    <property type="match status" value="2"/>
</dbReference>
<dbReference type="PRINTS" id="PR00313">
    <property type="entry name" value="CABNDNGRPT"/>
</dbReference>
<accession>F8FDW5</accession>
<dbReference type="Gene3D" id="2.150.10.10">
    <property type="entry name" value="Serralysin-like metalloprotease, C-terminal"/>
    <property type="match status" value="1"/>
</dbReference>
<protein>
    <submittedName>
        <fullName evidence="4">Type I secretion target repeat protein</fullName>
    </submittedName>
</protein>
<proteinExistence type="predicted"/>
<dbReference type="Pfam" id="PF00353">
    <property type="entry name" value="HemolysinCabind"/>
    <property type="match status" value="5"/>
</dbReference>
<name>F8FDW5_PAEMK</name>
<evidence type="ECO:0000313" key="5">
    <source>
        <dbReference type="Proteomes" id="UP000006620"/>
    </source>
</evidence>
<reference evidence="4 5" key="2">
    <citation type="journal article" date="2013" name="Genome Announc.">
        <title>Genome Sequence of Growth-Improving Paenibacillus mucilaginosus Strain KNP414.</title>
        <authorList>
            <person name="Lu J.J."/>
            <person name="Wang J.F."/>
            <person name="Hu X.F."/>
        </authorList>
    </citation>
    <scope>NUCLEOTIDE SEQUENCE [LARGE SCALE GENOMIC DNA]</scope>
    <source>
        <strain evidence="4 5">KNP414</strain>
    </source>
</reference>
<evidence type="ECO:0000259" key="3">
    <source>
        <dbReference type="Pfam" id="PF06594"/>
    </source>
</evidence>
<dbReference type="Pfam" id="PF06594">
    <property type="entry name" value="HCBP_related"/>
    <property type="match status" value="1"/>
</dbReference>
<dbReference type="GO" id="GO:0005509">
    <property type="term" value="F:calcium ion binding"/>
    <property type="evidence" value="ECO:0007669"/>
    <property type="project" value="InterPro"/>
</dbReference>
<comment type="subcellular location">
    <subcellularLocation>
        <location evidence="1">Secreted</location>
    </subcellularLocation>
</comment>
<dbReference type="AlphaFoldDB" id="F8FDW5"/>
<evidence type="ECO:0000256" key="2">
    <source>
        <dbReference type="ARBA" id="ARBA00022525"/>
    </source>
</evidence>
<dbReference type="Gene3D" id="2.160.20.160">
    <property type="match status" value="1"/>
</dbReference>
<dbReference type="GO" id="GO:0005576">
    <property type="term" value="C:extracellular region"/>
    <property type="evidence" value="ECO:0007669"/>
    <property type="project" value="UniProtKB-SubCell"/>
</dbReference>
<dbReference type="RefSeq" id="WP_013918318.1">
    <property type="nucleotide sequence ID" value="NC_015690.1"/>
</dbReference>
<dbReference type="InterPro" id="IPR001343">
    <property type="entry name" value="Hemolysn_Ca-bd"/>
</dbReference>
<dbReference type="PANTHER" id="PTHR38340:SF1">
    <property type="entry name" value="S-LAYER PROTEIN"/>
    <property type="match status" value="1"/>
</dbReference>
<dbReference type="InterPro" id="IPR050557">
    <property type="entry name" value="RTX_toxin/Mannuronan_C5-epim"/>
</dbReference>
<dbReference type="PANTHER" id="PTHR38340">
    <property type="entry name" value="S-LAYER PROTEIN"/>
    <property type="match status" value="1"/>
</dbReference>
<feature type="domain" description="Haemolysin-type calcium binding-related" evidence="3">
    <location>
        <begin position="384"/>
        <end position="413"/>
    </location>
</feature>
<evidence type="ECO:0000313" key="4">
    <source>
        <dbReference type="EMBL" id="AEI43165.1"/>
    </source>
</evidence>
<dbReference type="InterPro" id="IPR011049">
    <property type="entry name" value="Serralysin-like_metalloprot_C"/>
</dbReference>
<sequence>MEQELQKPRLVFGTKGNDVLTASPSGEDHIFAGAGEDYLLAAPGSGSHVLHGGDGEDTFLAEGDSHVLYGEKGDDTITVVSNDSRIHGNEGDDELTVSGSELLVTGGLGEDRLEAALDRSAVHSGAGDDYVDYGDTVMNRSTFDLGDGRDELRIRGEHNQAIGGTGEDSLFILAGLGNRIDGGADNDFLGTFGAVGSTLIGGYGDDWFSVGPDEYGSYHSRSNLYSGGGGNDNFAAGGSEETYLGGTGNDTLRAYYGSILSHSVLKGEAGSDTLLLDDPSGTSFNLLDGGDGNDSLTATHASNLLRGGSGNDELAVHGWETRGNTLSGGRGSDTYRIGEGALLNTIRDEGLSGETDRVIFEAVSAPEVTVNRQGNDLELFSEAEKLLVQDFFGGAGQRVERFEFADGTIWTDKQVETLIQAMAAGGSSAGSADGESSLHAPAELSLLLMGTGTPQV</sequence>
<dbReference type="InterPro" id="IPR010566">
    <property type="entry name" value="Haemolys_ca-bd"/>
</dbReference>
<evidence type="ECO:0000256" key="1">
    <source>
        <dbReference type="ARBA" id="ARBA00004613"/>
    </source>
</evidence>
<dbReference type="HOGENOM" id="CLU_592927_0_0_9"/>
<organism evidence="4 5">
    <name type="scientific">Paenibacillus mucilaginosus (strain KNP414)</name>
    <dbReference type="NCBI Taxonomy" id="1036673"/>
    <lineage>
        <taxon>Bacteria</taxon>
        <taxon>Bacillati</taxon>
        <taxon>Bacillota</taxon>
        <taxon>Bacilli</taxon>
        <taxon>Bacillales</taxon>
        <taxon>Paenibacillaceae</taxon>
        <taxon>Paenibacillus</taxon>
    </lineage>
</organism>
<dbReference type="EMBL" id="CP002869">
    <property type="protein sequence ID" value="AEI43165.1"/>
    <property type="molecule type" value="Genomic_DNA"/>
</dbReference>